<dbReference type="Proteomes" id="UP000283077">
    <property type="component" value="Unassembled WGS sequence"/>
</dbReference>
<feature type="transmembrane region" description="Helical" evidence="1">
    <location>
        <begin position="226"/>
        <end position="246"/>
    </location>
</feature>
<feature type="transmembrane region" description="Helical" evidence="1">
    <location>
        <begin position="80"/>
        <end position="98"/>
    </location>
</feature>
<feature type="transmembrane region" description="Helical" evidence="1">
    <location>
        <begin position="297"/>
        <end position="316"/>
    </location>
</feature>
<organism evidence="3 4">
    <name type="scientific">Rheinheimera riviphila</name>
    <dbReference type="NCBI Taxonomy" id="1834037"/>
    <lineage>
        <taxon>Bacteria</taxon>
        <taxon>Pseudomonadati</taxon>
        <taxon>Pseudomonadota</taxon>
        <taxon>Gammaproteobacteria</taxon>
        <taxon>Chromatiales</taxon>
        <taxon>Chromatiaceae</taxon>
        <taxon>Rheinheimera</taxon>
    </lineage>
</organism>
<feature type="domain" description="Heparan-alpha-glucosaminide N-acetyltransferase catalytic" evidence="2">
    <location>
        <begin position="6"/>
        <end position="163"/>
    </location>
</feature>
<feature type="transmembrane region" description="Helical" evidence="1">
    <location>
        <begin position="12"/>
        <end position="30"/>
    </location>
</feature>
<dbReference type="Pfam" id="PF07786">
    <property type="entry name" value="HGSNAT_cat"/>
    <property type="match status" value="1"/>
</dbReference>
<keyword evidence="1" id="KW-1133">Transmembrane helix</keyword>
<evidence type="ECO:0000259" key="2">
    <source>
        <dbReference type="Pfam" id="PF07786"/>
    </source>
</evidence>
<dbReference type="PANTHER" id="PTHR31061:SF24">
    <property type="entry name" value="LD22376P"/>
    <property type="match status" value="1"/>
</dbReference>
<dbReference type="AlphaFoldDB" id="A0A437R4Y7"/>
<evidence type="ECO:0000313" key="4">
    <source>
        <dbReference type="Proteomes" id="UP000283077"/>
    </source>
</evidence>
<dbReference type="OrthoDB" id="9788724at2"/>
<evidence type="ECO:0000313" key="3">
    <source>
        <dbReference type="EMBL" id="RVU41838.1"/>
    </source>
</evidence>
<keyword evidence="1" id="KW-0472">Membrane</keyword>
<gene>
    <name evidence="3" type="ORF">EOE67_01160</name>
</gene>
<dbReference type="PANTHER" id="PTHR31061">
    <property type="entry name" value="LD22376P"/>
    <property type="match status" value="1"/>
</dbReference>
<name>A0A437R4Y7_9GAMM</name>
<reference evidence="3 4" key="1">
    <citation type="submission" date="2019-01" db="EMBL/GenBank/DDBJ databases">
        <authorList>
            <person name="Chen W.-M."/>
        </authorList>
    </citation>
    <scope>NUCLEOTIDE SEQUENCE [LARGE SCALE GENOMIC DNA]</scope>
    <source>
        <strain evidence="3 4">KYPC3</strain>
    </source>
</reference>
<feature type="transmembrane region" description="Helical" evidence="1">
    <location>
        <begin position="140"/>
        <end position="157"/>
    </location>
</feature>
<sequence>MQQPVRFVALDALRGLAIALMILVNTPGSWSHVYSPLLHAPWHGFTFADIVFPGFLFVVGAAMFYAFKHASLDRATVLKIFKRSALMFLCGVFLNWFWGQEFATLRVMGVLQRIAVCYAAAALLILMLRRGNNAAGALQLKLPLVAAALLVGYWLLLQLGADPYSLEGNIVRQLDLAVFGAAHLYQGFGIAFDPEGILSCLPAVVNVLLGYWVAAGLTDRNQQQGLRWLLAVGAVLVLLALGSSYYCPINKALWTGSYVALSGGLLVWLLALMVWLVDIKGWRAVAEPLRIYGSNPLFIYMLSWIWAVIISEFLVWQQAGQALSVYQFGFDLLATVLPEKLASLVFALLHVLLFWLVSLVLYRKKIFIKL</sequence>
<proteinExistence type="predicted"/>
<feature type="transmembrane region" description="Helical" evidence="1">
    <location>
        <begin position="258"/>
        <end position="277"/>
    </location>
</feature>
<keyword evidence="1" id="KW-0812">Transmembrane</keyword>
<feature type="transmembrane region" description="Helical" evidence="1">
    <location>
        <begin position="196"/>
        <end position="214"/>
    </location>
</feature>
<feature type="transmembrane region" description="Helical" evidence="1">
    <location>
        <begin position="110"/>
        <end position="128"/>
    </location>
</feature>
<dbReference type="InterPro" id="IPR012429">
    <property type="entry name" value="HGSNAT_cat"/>
</dbReference>
<dbReference type="RefSeq" id="WP_127697223.1">
    <property type="nucleotide sequence ID" value="NZ_SACS01000001.1"/>
</dbReference>
<accession>A0A437R4Y7</accession>
<keyword evidence="4" id="KW-1185">Reference proteome</keyword>
<feature type="transmembrane region" description="Helical" evidence="1">
    <location>
        <begin position="50"/>
        <end position="68"/>
    </location>
</feature>
<evidence type="ECO:0000256" key="1">
    <source>
        <dbReference type="SAM" id="Phobius"/>
    </source>
</evidence>
<comment type="caution">
    <text evidence="3">The sequence shown here is derived from an EMBL/GenBank/DDBJ whole genome shotgun (WGS) entry which is preliminary data.</text>
</comment>
<dbReference type="EMBL" id="SACS01000001">
    <property type="protein sequence ID" value="RVU41838.1"/>
    <property type="molecule type" value="Genomic_DNA"/>
</dbReference>
<feature type="transmembrane region" description="Helical" evidence="1">
    <location>
        <begin position="341"/>
        <end position="362"/>
    </location>
</feature>
<protein>
    <submittedName>
        <fullName evidence="3">DUF5009 domain-containing protein</fullName>
    </submittedName>
</protein>